<evidence type="ECO:0000313" key="3">
    <source>
        <dbReference type="Proteomes" id="UP000319865"/>
    </source>
</evidence>
<dbReference type="EMBL" id="VFQE01000001">
    <property type="protein sequence ID" value="TQN44410.1"/>
    <property type="molecule type" value="Genomic_DNA"/>
</dbReference>
<dbReference type="RefSeq" id="WP_142026831.1">
    <property type="nucleotide sequence ID" value="NZ_VFQE01000001.1"/>
</dbReference>
<organism evidence="2 3">
    <name type="scientific">Blastococcus colisei</name>
    <dbReference type="NCBI Taxonomy" id="1564162"/>
    <lineage>
        <taxon>Bacteria</taxon>
        <taxon>Bacillati</taxon>
        <taxon>Actinomycetota</taxon>
        <taxon>Actinomycetes</taxon>
        <taxon>Geodermatophilales</taxon>
        <taxon>Geodermatophilaceae</taxon>
        <taxon>Blastococcus</taxon>
    </lineage>
</organism>
<dbReference type="Proteomes" id="UP000319865">
    <property type="component" value="Unassembled WGS sequence"/>
</dbReference>
<evidence type="ECO:0000256" key="1">
    <source>
        <dbReference type="SAM" id="MobiDB-lite"/>
    </source>
</evidence>
<feature type="compositionally biased region" description="Low complexity" evidence="1">
    <location>
        <begin position="121"/>
        <end position="133"/>
    </location>
</feature>
<reference evidence="2 3" key="1">
    <citation type="submission" date="2019-06" db="EMBL/GenBank/DDBJ databases">
        <title>Sequencing the genomes of 1000 actinobacteria strains.</title>
        <authorList>
            <person name="Klenk H.-P."/>
        </authorList>
    </citation>
    <scope>NUCLEOTIDE SEQUENCE [LARGE SCALE GENOMIC DNA]</scope>
    <source>
        <strain evidence="2 3">DSM 46837</strain>
    </source>
</reference>
<gene>
    <name evidence="2" type="ORF">FHU33_3912</name>
</gene>
<name>A0A543PJZ8_9ACTN</name>
<keyword evidence="3" id="KW-1185">Reference proteome</keyword>
<proteinExistence type="predicted"/>
<dbReference type="OrthoDB" id="4305396at2"/>
<protein>
    <recommendedName>
        <fullName evidence="4">DUF2742 domain-containing protein</fullName>
    </recommendedName>
</protein>
<evidence type="ECO:0008006" key="4">
    <source>
        <dbReference type="Google" id="ProtNLM"/>
    </source>
</evidence>
<accession>A0A543PJZ8</accession>
<sequence>MTRPLPLPGLLPWEDRLIAAAGDQPIPDYGSREWHALPENSAIRVAACVHAAAAWRTYTNPAEIALRLRIELDEARELDRLEHDLDGWTPTLTRRQRASYAKPGPSQLELARRRGDEAAAERAQAQQAALDEAFPLQRHQGAA</sequence>
<comment type="caution">
    <text evidence="2">The sequence shown here is derived from an EMBL/GenBank/DDBJ whole genome shotgun (WGS) entry which is preliminary data.</text>
</comment>
<dbReference type="AlphaFoldDB" id="A0A543PJZ8"/>
<feature type="compositionally biased region" description="Basic and acidic residues" evidence="1">
    <location>
        <begin position="110"/>
        <end position="120"/>
    </location>
</feature>
<evidence type="ECO:0000313" key="2">
    <source>
        <dbReference type="EMBL" id="TQN44410.1"/>
    </source>
</evidence>
<feature type="region of interest" description="Disordered" evidence="1">
    <location>
        <begin position="96"/>
        <end position="143"/>
    </location>
</feature>